<dbReference type="Proteomes" id="UP000094444">
    <property type="component" value="Unassembled WGS sequence"/>
</dbReference>
<gene>
    <name evidence="2" type="ORF">DHEL01_v200500</name>
</gene>
<feature type="compositionally biased region" description="Polar residues" evidence="1">
    <location>
        <begin position="230"/>
        <end position="245"/>
    </location>
</feature>
<protein>
    <recommendedName>
        <fullName evidence="4">HNH nuclease domain-containing protein</fullName>
    </recommendedName>
</protein>
<keyword evidence="3" id="KW-1185">Reference proteome</keyword>
<evidence type="ECO:0000313" key="3">
    <source>
        <dbReference type="Proteomes" id="UP000094444"/>
    </source>
</evidence>
<dbReference type="EMBL" id="MAVT02000020">
    <property type="protein sequence ID" value="POS81084.1"/>
    <property type="molecule type" value="Genomic_DNA"/>
</dbReference>
<evidence type="ECO:0000256" key="1">
    <source>
        <dbReference type="SAM" id="MobiDB-lite"/>
    </source>
</evidence>
<feature type="region of interest" description="Disordered" evidence="1">
    <location>
        <begin position="141"/>
        <end position="197"/>
    </location>
</feature>
<feature type="region of interest" description="Disordered" evidence="1">
    <location>
        <begin position="59"/>
        <end position="89"/>
    </location>
</feature>
<dbReference type="InParanoid" id="A0A2P5IF07"/>
<reference evidence="2" key="1">
    <citation type="submission" date="2017-09" db="EMBL/GenBank/DDBJ databases">
        <title>Polyketide synthases of a Diaporthe helianthi virulent isolate.</title>
        <authorList>
            <person name="Baroncelli R."/>
        </authorList>
    </citation>
    <scope>NUCLEOTIDE SEQUENCE [LARGE SCALE GENOMIC DNA]</scope>
    <source>
        <strain evidence="2">7/96</strain>
    </source>
</reference>
<evidence type="ECO:0008006" key="4">
    <source>
        <dbReference type="Google" id="ProtNLM"/>
    </source>
</evidence>
<feature type="compositionally biased region" description="Polar residues" evidence="1">
    <location>
        <begin position="73"/>
        <end position="85"/>
    </location>
</feature>
<dbReference type="AlphaFoldDB" id="A0A2P5IF07"/>
<feature type="compositionally biased region" description="Polar residues" evidence="1">
    <location>
        <begin position="181"/>
        <end position="193"/>
    </location>
</feature>
<name>A0A2P5IF07_DIAHE</name>
<comment type="caution">
    <text evidence="2">The sequence shown here is derived from an EMBL/GenBank/DDBJ whole genome shotgun (WGS) entry which is preliminary data.</text>
</comment>
<feature type="compositionally biased region" description="Polar residues" evidence="1">
    <location>
        <begin position="147"/>
        <end position="157"/>
    </location>
</feature>
<evidence type="ECO:0000313" key="2">
    <source>
        <dbReference type="EMBL" id="POS81084.1"/>
    </source>
</evidence>
<organism evidence="2 3">
    <name type="scientific">Diaporthe helianthi</name>
    <dbReference type="NCBI Taxonomy" id="158607"/>
    <lineage>
        <taxon>Eukaryota</taxon>
        <taxon>Fungi</taxon>
        <taxon>Dikarya</taxon>
        <taxon>Ascomycota</taxon>
        <taxon>Pezizomycotina</taxon>
        <taxon>Sordariomycetes</taxon>
        <taxon>Sordariomycetidae</taxon>
        <taxon>Diaporthales</taxon>
        <taxon>Diaporthaceae</taxon>
        <taxon>Diaporthe</taxon>
    </lineage>
</organism>
<accession>A0A2P5IF07</accession>
<feature type="compositionally biased region" description="Low complexity" evidence="1">
    <location>
        <begin position="61"/>
        <end position="72"/>
    </location>
</feature>
<feature type="region of interest" description="Disordered" evidence="1">
    <location>
        <begin position="221"/>
        <end position="246"/>
    </location>
</feature>
<sequence length="296" mass="32493">MQTTLNSMAASPPISFLARTPCTAPISTPTEPRQPRVRIRHPGYATNNVLLRMPAIDDMESSVPPRSTTSSRAGQLQRDSATPRTTFGLHHRTALTAGAIIANNTFDRAYFTHDQAGTNRVEVPLDGVLEPGDYWLQLREEKPPSPEANQTTDTSSPGDEAGEAASMTLDSSMPPPPQPPALTQSAPADSQSRGIKCEPYPIVPSFKDWWFPHNRLPSEWKTTHHPPSPLQRSSTQPTNLSPTHTSRSRCCITDMLMGTNRCHVIPSKQSDWFGMNGMREYALGLTGNIDDEANIV</sequence>
<dbReference type="OrthoDB" id="2142759at2759"/>
<proteinExistence type="predicted"/>